<keyword evidence="2" id="KW-1185">Reference proteome</keyword>
<dbReference type="AlphaFoldDB" id="A0A8J5IUG5"/>
<reference evidence="1" key="1">
    <citation type="submission" date="2021-01" db="EMBL/GenBank/DDBJ databases">
        <title>Phytophthora aleatoria, a newly-described species from Pinus radiata is distinct from Phytophthora cactorum isolates based on comparative genomics.</title>
        <authorList>
            <person name="Mcdougal R."/>
            <person name="Panda P."/>
            <person name="Williams N."/>
            <person name="Studholme D.J."/>
        </authorList>
    </citation>
    <scope>NUCLEOTIDE SEQUENCE</scope>
    <source>
        <strain evidence="1">NZFS 4037</strain>
    </source>
</reference>
<sequence>MLLDVCVAVAKKTTPVHVRLIRFYLATSKRRDDDRMIGYLKKIVLLQHFGMPFTADATKQNGGTKRGVLTLEMQFLPSEQPKTVSSTSTSQEVYELAIHRVRRNLHDSSTTQRPSGLTKH</sequence>
<accession>A0A8J5IUG5</accession>
<organism evidence="1 2">
    <name type="scientific">Phytophthora aleatoria</name>
    <dbReference type="NCBI Taxonomy" id="2496075"/>
    <lineage>
        <taxon>Eukaryota</taxon>
        <taxon>Sar</taxon>
        <taxon>Stramenopiles</taxon>
        <taxon>Oomycota</taxon>
        <taxon>Peronosporomycetes</taxon>
        <taxon>Peronosporales</taxon>
        <taxon>Peronosporaceae</taxon>
        <taxon>Phytophthora</taxon>
    </lineage>
</organism>
<proteinExistence type="predicted"/>
<name>A0A8J5IUG5_9STRA</name>
<dbReference type="EMBL" id="JAENGY010001991">
    <property type="protein sequence ID" value="KAG6945915.1"/>
    <property type="molecule type" value="Genomic_DNA"/>
</dbReference>
<comment type="caution">
    <text evidence="1">The sequence shown here is derived from an EMBL/GenBank/DDBJ whole genome shotgun (WGS) entry which is preliminary data.</text>
</comment>
<protein>
    <submittedName>
        <fullName evidence="1">Uncharacterized protein</fullName>
    </submittedName>
</protein>
<evidence type="ECO:0000313" key="2">
    <source>
        <dbReference type="Proteomes" id="UP000709295"/>
    </source>
</evidence>
<evidence type="ECO:0000313" key="1">
    <source>
        <dbReference type="EMBL" id="KAG6945915.1"/>
    </source>
</evidence>
<dbReference type="Proteomes" id="UP000709295">
    <property type="component" value="Unassembled WGS sequence"/>
</dbReference>
<gene>
    <name evidence="1" type="ORF">JG688_00016307</name>
</gene>